<reference evidence="3 4" key="1">
    <citation type="submission" date="2022-12" db="EMBL/GenBank/DDBJ databases">
        <title>Genome Sequence of Deinococcus aquaticus Type Strain PB314.</title>
        <authorList>
            <person name="Albert C."/>
            <person name="Hill J."/>
            <person name="Boren L."/>
            <person name="Scholz-Ng S."/>
            <person name="Fatema N."/>
            <person name="Grosso R."/>
            <person name="Soboslay E."/>
            <person name="Tuohy J."/>
        </authorList>
    </citation>
    <scope>NUCLEOTIDE SEQUENCE [LARGE SCALE GENOMIC DNA]</scope>
    <source>
        <strain evidence="3 4">PB-314</strain>
    </source>
</reference>
<name>A0ABY7UZY9_9DEIO</name>
<feature type="region of interest" description="Disordered" evidence="2">
    <location>
        <begin position="1"/>
        <end position="21"/>
    </location>
</feature>
<dbReference type="EMBL" id="CP115165">
    <property type="protein sequence ID" value="WDA58161.1"/>
    <property type="molecule type" value="Genomic_DNA"/>
</dbReference>
<proteinExistence type="predicted"/>
<feature type="coiled-coil region" evidence="1">
    <location>
        <begin position="26"/>
        <end position="81"/>
    </location>
</feature>
<evidence type="ECO:0000313" key="4">
    <source>
        <dbReference type="Proteomes" id="UP001217044"/>
    </source>
</evidence>
<evidence type="ECO:0000313" key="3">
    <source>
        <dbReference type="EMBL" id="WDA58161.1"/>
    </source>
</evidence>
<evidence type="ECO:0000256" key="1">
    <source>
        <dbReference type="SAM" id="Coils"/>
    </source>
</evidence>
<gene>
    <name evidence="3" type="ORF">M8445_12500</name>
</gene>
<dbReference type="RefSeq" id="WP_273988113.1">
    <property type="nucleotide sequence ID" value="NZ_BAABQT010000015.1"/>
</dbReference>
<sequence length="159" mass="17986">MSETIENTADDAEAVTTPDSQFQELIENLKKDNYKQRQELKSLKTAMEELNNAKSKLEEEKNEWEQQIAETKLKNRQHLIQSELDRVSITEESARKLAIKMLDDSEDIQDGLNKVIEEYPFLVGKSRVVIPDTGNAKAQAVAVPNESKLSAGLSKLIKQ</sequence>
<evidence type="ECO:0000256" key="2">
    <source>
        <dbReference type="SAM" id="MobiDB-lite"/>
    </source>
</evidence>
<dbReference type="Proteomes" id="UP001217044">
    <property type="component" value="Chromosome"/>
</dbReference>
<organism evidence="3 4">
    <name type="scientific">Deinococcus aquaticus</name>
    <dbReference type="NCBI Taxonomy" id="328692"/>
    <lineage>
        <taxon>Bacteria</taxon>
        <taxon>Thermotogati</taxon>
        <taxon>Deinococcota</taxon>
        <taxon>Deinococci</taxon>
        <taxon>Deinococcales</taxon>
        <taxon>Deinococcaceae</taxon>
        <taxon>Deinococcus</taxon>
    </lineage>
</organism>
<protein>
    <submittedName>
        <fullName evidence="3">Uncharacterized protein</fullName>
    </submittedName>
</protein>
<accession>A0ABY7UZY9</accession>
<keyword evidence="4" id="KW-1185">Reference proteome</keyword>
<keyword evidence="1" id="KW-0175">Coiled coil</keyword>